<dbReference type="InterPro" id="IPR009057">
    <property type="entry name" value="Homeodomain-like_sf"/>
</dbReference>
<keyword evidence="6" id="KW-0597">Phosphoprotein</keyword>
<dbReference type="SMART" id="SM00448">
    <property type="entry name" value="REC"/>
    <property type="match status" value="1"/>
</dbReference>
<accession>A0A8X7TVJ3</accession>
<dbReference type="Pfam" id="PF00072">
    <property type="entry name" value="Response_reg"/>
    <property type="match status" value="1"/>
</dbReference>
<dbReference type="OrthoDB" id="1080777at2759"/>
<dbReference type="InterPro" id="IPR001789">
    <property type="entry name" value="Sig_transdc_resp-reg_receiver"/>
</dbReference>
<dbReference type="CDD" id="cd17584">
    <property type="entry name" value="REC_typeB_ARR-like"/>
    <property type="match status" value="1"/>
</dbReference>
<dbReference type="InterPro" id="IPR011006">
    <property type="entry name" value="CheY-like_superfamily"/>
</dbReference>
<organism evidence="9 10">
    <name type="scientific">Brassica carinata</name>
    <name type="common">Ethiopian mustard</name>
    <name type="synonym">Abyssinian cabbage</name>
    <dbReference type="NCBI Taxonomy" id="52824"/>
    <lineage>
        <taxon>Eukaryota</taxon>
        <taxon>Viridiplantae</taxon>
        <taxon>Streptophyta</taxon>
        <taxon>Embryophyta</taxon>
        <taxon>Tracheophyta</taxon>
        <taxon>Spermatophyta</taxon>
        <taxon>Magnoliopsida</taxon>
        <taxon>eudicotyledons</taxon>
        <taxon>Gunneridae</taxon>
        <taxon>Pentapetalae</taxon>
        <taxon>rosids</taxon>
        <taxon>malvids</taxon>
        <taxon>Brassicales</taxon>
        <taxon>Brassicaceae</taxon>
        <taxon>Brassiceae</taxon>
        <taxon>Brassica</taxon>
    </lineage>
</organism>
<keyword evidence="3" id="KW-0805">Transcription regulation</keyword>
<protein>
    <recommendedName>
        <fullName evidence="8">Response regulatory domain-containing protein</fullName>
    </recommendedName>
</protein>
<evidence type="ECO:0000256" key="7">
    <source>
        <dbReference type="SAM" id="MobiDB-lite"/>
    </source>
</evidence>
<evidence type="ECO:0000256" key="2">
    <source>
        <dbReference type="ARBA" id="ARBA00023012"/>
    </source>
</evidence>
<evidence type="ECO:0000259" key="8">
    <source>
        <dbReference type="PROSITE" id="PS50110"/>
    </source>
</evidence>
<evidence type="ECO:0000313" key="10">
    <source>
        <dbReference type="Proteomes" id="UP000886595"/>
    </source>
</evidence>
<keyword evidence="4" id="KW-0804">Transcription</keyword>
<feature type="domain" description="Response regulatory" evidence="8">
    <location>
        <begin position="35"/>
        <end position="150"/>
    </location>
</feature>
<dbReference type="AlphaFoldDB" id="A0A8X7TVJ3"/>
<dbReference type="GO" id="GO:0005634">
    <property type="term" value="C:nucleus"/>
    <property type="evidence" value="ECO:0007669"/>
    <property type="project" value="UniProtKB-SubCell"/>
</dbReference>
<dbReference type="SUPFAM" id="SSF46689">
    <property type="entry name" value="Homeodomain-like"/>
    <property type="match status" value="1"/>
</dbReference>
<keyword evidence="5" id="KW-0539">Nucleus</keyword>
<gene>
    <name evidence="9" type="ORF">Bca52824_074548</name>
</gene>
<feature type="region of interest" description="Disordered" evidence="7">
    <location>
        <begin position="209"/>
        <end position="246"/>
    </location>
</feature>
<dbReference type="PANTHER" id="PTHR43874">
    <property type="entry name" value="TWO-COMPONENT RESPONSE REGULATOR"/>
    <property type="match status" value="1"/>
</dbReference>
<dbReference type="Gene3D" id="3.40.50.2300">
    <property type="match status" value="1"/>
</dbReference>
<evidence type="ECO:0000256" key="3">
    <source>
        <dbReference type="ARBA" id="ARBA00023015"/>
    </source>
</evidence>
<keyword evidence="10" id="KW-1185">Reference proteome</keyword>
<sequence>MSIGHITEDGDKALFLQQETSEINSPLIEFPPSTNVLVVDSNLSTLLDMKEIMERCAYHVTAYADAEEAIAFLTKCKHEINIVIWDYHMPGINGLQALAIIGSKMDLPVVIMSGDDQTESVMNAMVHGACHYVIKPVRKEIVATIWQHIVRKRMMSKPGLVPPVVVHDDCSKQERDDSVTVDQDDSEQIIDKIEEKATKKRTMICIEETQPMQSHLVKSNGSDQDDDDSRSVSNYNNEQKIDKKKESYFKRPRMSWTGDLQQKFLEAIDIVGGPKKASPKVLLKCLHDMKIEGLTRNNVSSHLQKYRLSLEENKIPQQFPETGWSSLSRPSPFLGMNNGFNAPTSLRNGPAVYPVQDNQYQNGYLAMNNNQLVTNNMPGFPYLDNDHHLQQQQQHQQRQYQLSNQVMNYMMRKNEPQQAYNGIGLTDLEPNIYPSLPYDPNEFLFDGYNFSN</sequence>
<dbReference type="SUPFAM" id="SSF52172">
    <property type="entry name" value="CheY-like"/>
    <property type="match status" value="1"/>
</dbReference>
<dbReference type="PROSITE" id="PS50110">
    <property type="entry name" value="RESPONSE_REGULATORY"/>
    <property type="match status" value="1"/>
</dbReference>
<proteinExistence type="predicted"/>
<dbReference type="InterPro" id="IPR045279">
    <property type="entry name" value="ARR-like"/>
</dbReference>
<comment type="subcellular location">
    <subcellularLocation>
        <location evidence="1">Nucleus</location>
    </subcellularLocation>
</comment>
<dbReference type="EMBL" id="JAAMPC010000015">
    <property type="protein sequence ID" value="KAG2255254.1"/>
    <property type="molecule type" value="Genomic_DNA"/>
</dbReference>
<evidence type="ECO:0000256" key="5">
    <source>
        <dbReference type="ARBA" id="ARBA00023242"/>
    </source>
</evidence>
<dbReference type="GO" id="GO:0009736">
    <property type="term" value="P:cytokinin-activated signaling pathway"/>
    <property type="evidence" value="ECO:0007669"/>
    <property type="project" value="InterPro"/>
</dbReference>
<name>A0A8X7TVJ3_BRACI</name>
<evidence type="ECO:0000256" key="1">
    <source>
        <dbReference type="ARBA" id="ARBA00004123"/>
    </source>
</evidence>
<dbReference type="PANTHER" id="PTHR43874:SF98">
    <property type="entry name" value="TWO-COMPONENT RESPONSE REGULATOR ARR19-RELATED"/>
    <property type="match status" value="1"/>
</dbReference>
<feature type="modified residue" description="4-aspartylphosphate" evidence="6">
    <location>
        <position position="86"/>
    </location>
</feature>
<reference evidence="9 10" key="1">
    <citation type="submission" date="2020-02" db="EMBL/GenBank/DDBJ databases">
        <authorList>
            <person name="Ma Q."/>
            <person name="Huang Y."/>
            <person name="Song X."/>
            <person name="Pei D."/>
        </authorList>
    </citation>
    <scope>NUCLEOTIDE SEQUENCE [LARGE SCALE GENOMIC DNA]</scope>
    <source>
        <strain evidence="9">Sxm20200214</strain>
        <tissue evidence="9">Leaf</tissue>
    </source>
</reference>
<evidence type="ECO:0000256" key="4">
    <source>
        <dbReference type="ARBA" id="ARBA00023163"/>
    </source>
</evidence>
<dbReference type="Gene3D" id="1.10.10.60">
    <property type="entry name" value="Homeodomain-like"/>
    <property type="match status" value="1"/>
</dbReference>
<dbReference type="GO" id="GO:0000160">
    <property type="term" value="P:phosphorelay signal transduction system"/>
    <property type="evidence" value="ECO:0007669"/>
    <property type="project" value="UniProtKB-KW"/>
</dbReference>
<dbReference type="GO" id="GO:0003677">
    <property type="term" value="F:DNA binding"/>
    <property type="evidence" value="ECO:0007669"/>
    <property type="project" value="InterPro"/>
</dbReference>
<dbReference type="NCBIfam" id="TIGR01557">
    <property type="entry name" value="myb_SHAQKYF"/>
    <property type="match status" value="1"/>
</dbReference>
<dbReference type="InterPro" id="IPR006447">
    <property type="entry name" value="Myb_dom_plants"/>
</dbReference>
<dbReference type="Proteomes" id="UP000886595">
    <property type="component" value="Unassembled WGS sequence"/>
</dbReference>
<evidence type="ECO:0000256" key="6">
    <source>
        <dbReference type="PROSITE-ProRule" id="PRU00169"/>
    </source>
</evidence>
<comment type="caution">
    <text evidence="9">The sequence shown here is derived from an EMBL/GenBank/DDBJ whole genome shotgun (WGS) entry which is preliminary data.</text>
</comment>
<evidence type="ECO:0000313" key="9">
    <source>
        <dbReference type="EMBL" id="KAG2255254.1"/>
    </source>
</evidence>
<dbReference type="FunFam" id="1.10.10.60:FF:000007">
    <property type="entry name" value="Two-component response regulator"/>
    <property type="match status" value="1"/>
</dbReference>
<keyword evidence="2" id="KW-0902">Two-component regulatory system</keyword>